<protein>
    <submittedName>
        <fullName evidence="2">Uncharacterized protein</fullName>
    </submittedName>
</protein>
<evidence type="ECO:0000256" key="1">
    <source>
        <dbReference type="SAM" id="Phobius"/>
    </source>
</evidence>
<comment type="caution">
    <text evidence="2">The sequence shown here is derived from an EMBL/GenBank/DDBJ whole genome shotgun (WGS) entry which is preliminary data.</text>
</comment>
<gene>
    <name evidence="2" type="ORF">PGTUg99_007760</name>
</gene>
<accession>A0A5B0LHL8</accession>
<proteinExistence type="predicted"/>
<dbReference type="EMBL" id="VDEP01000520">
    <property type="protein sequence ID" value="KAA1063841.1"/>
    <property type="molecule type" value="Genomic_DNA"/>
</dbReference>
<keyword evidence="1" id="KW-0812">Transmembrane</keyword>
<evidence type="ECO:0000313" key="3">
    <source>
        <dbReference type="Proteomes" id="UP000325313"/>
    </source>
</evidence>
<sequence length="146" mass="16433">MKTSCLLIYVATAIAIIIVQANFNYNFRCRAFPRNGRLLPVIGQPLLPSLNWSLLNHTAHPQQSQTGHSNIDNSVCSLDGTSSRVVIKQNSEASLFIGYIPIDYESKAAIGSYAWDDCRWNKPNENLIHIVFQGKFFFNNQKGFNP</sequence>
<organism evidence="2 3">
    <name type="scientific">Puccinia graminis f. sp. tritici</name>
    <dbReference type="NCBI Taxonomy" id="56615"/>
    <lineage>
        <taxon>Eukaryota</taxon>
        <taxon>Fungi</taxon>
        <taxon>Dikarya</taxon>
        <taxon>Basidiomycota</taxon>
        <taxon>Pucciniomycotina</taxon>
        <taxon>Pucciniomycetes</taxon>
        <taxon>Pucciniales</taxon>
        <taxon>Pucciniaceae</taxon>
        <taxon>Puccinia</taxon>
    </lineage>
</organism>
<dbReference type="AlphaFoldDB" id="A0A5B0LHL8"/>
<name>A0A5B0LHL8_PUCGR</name>
<keyword evidence="1" id="KW-1133">Transmembrane helix</keyword>
<reference evidence="2 3" key="1">
    <citation type="submission" date="2019-05" db="EMBL/GenBank/DDBJ databases">
        <title>Emergence of the Ug99 lineage of the wheat stem rust pathogen through somatic hybridization.</title>
        <authorList>
            <person name="Li F."/>
            <person name="Upadhyaya N.M."/>
            <person name="Sperschneider J."/>
            <person name="Matny O."/>
            <person name="Nguyen-Phuc H."/>
            <person name="Mago R."/>
            <person name="Raley C."/>
            <person name="Miller M.E."/>
            <person name="Silverstein K.A.T."/>
            <person name="Henningsen E."/>
            <person name="Hirsch C.D."/>
            <person name="Visser B."/>
            <person name="Pretorius Z.A."/>
            <person name="Steffenson B.J."/>
            <person name="Schwessinger B."/>
            <person name="Dodds P.N."/>
            <person name="Figueroa M."/>
        </authorList>
    </citation>
    <scope>NUCLEOTIDE SEQUENCE [LARGE SCALE GENOMIC DNA]</scope>
    <source>
        <strain evidence="2 3">Ug99</strain>
    </source>
</reference>
<feature type="transmembrane region" description="Helical" evidence="1">
    <location>
        <begin position="6"/>
        <end position="27"/>
    </location>
</feature>
<dbReference type="Proteomes" id="UP000325313">
    <property type="component" value="Unassembled WGS sequence"/>
</dbReference>
<keyword evidence="1" id="KW-0472">Membrane</keyword>
<evidence type="ECO:0000313" key="2">
    <source>
        <dbReference type="EMBL" id="KAA1063841.1"/>
    </source>
</evidence>